<keyword evidence="2" id="KW-0472">Membrane</keyword>
<evidence type="ECO:0000256" key="1">
    <source>
        <dbReference type="SAM" id="MobiDB-lite"/>
    </source>
</evidence>
<keyword evidence="4" id="KW-1185">Reference proteome</keyword>
<dbReference type="AlphaFoldDB" id="A0AAD9I367"/>
<feature type="compositionally biased region" description="Low complexity" evidence="1">
    <location>
        <begin position="163"/>
        <end position="178"/>
    </location>
</feature>
<feature type="compositionally biased region" description="Basic and acidic residues" evidence="1">
    <location>
        <begin position="360"/>
        <end position="376"/>
    </location>
</feature>
<evidence type="ECO:0000313" key="3">
    <source>
        <dbReference type="EMBL" id="KAK2070138.1"/>
    </source>
</evidence>
<feature type="transmembrane region" description="Helical" evidence="2">
    <location>
        <begin position="560"/>
        <end position="581"/>
    </location>
</feature>
<evidence type="ECO:0000256" key="2">
    <source>
        <dbReference type="SAM" id="Phobius"/>
    </source>
</evidence>
<keyword evidence="2" id="KW-0812">Transmembrane</keyword>
<feature type="compositionally biased region" description="Low complexity" evidence="1">
    <location>
        <begin position="452"/>
        <end position="468"/>
    </location>
</feature>
<feature type="region of interest" description="Disordered" evidence="1">
    <location>
        <begin position="38"/>
        <end position="91"/>
    </location>
</feature>
<keyword evidence="2" id="KW-1133">Transmembrane helix</keyword>
<feature type="compositionally biased region" description="Low complexity" evidence="1">
    <location>
        <begin position="313"/>
        <end position="339"/>
    </location>
</feature>
<feature type="compositionally biased region" description="Polar residues" evidence="1">
    <location>
        <begin position="240"/>
        <end position="255"/>
    </location>
</feature>
<reference evidence="3" key="1">
    <citation type="journal article" date="2023" name="Mol. Plant Microbe Interact.">
        <title>Elucidating the Obligate Nature and Biological Capacity of an Invasive Fungal Corn Pathogen.</title>
        <authorList>
            <person name="MacCready J.S."/>
            <person name="Roggenkamp E.M."/>
            <person name="Gdanetz K."/>
            <person name="Chilvers M.I."/>
        </authorList>
    </citation>
    <scope>NUCLEOTIDE SEQUENCE</scope>
    <source>
        <strain evidence="3">PM02</strain>
    </source>
</reference>
<feature type="region of interest" description="Disordered" evidence="1">
    <location>
        <begin position="448"/>
        <end position="498"/>
    </location>
</feature>
<feature type="region of interest" description="Disordered" evidence="1">
    <location>
        <begin position="313"/>
        <end position="415"/>
    </location>
</feature>
<comment type="caution">
    <text evidence="3">The sequence shown here is derived from an EMBL/GenBank/DDBJ whole genome shotgun (WGS) entry which is preliminary data.</text>
</comment>
<evidence type="ECO:0000313" key="4">
    <source>
        <dbReference type="Proteomes" id="UP001217918"/>
    </source>
</evidence>
<name>A0AAD9I367_9PEZI</name>
<evidence type="ECO:0008006" key="5">
    <source>
        <dbReference type="Google" id="ProtNLM"/>
    </source>
</evidence>
<organism evidence="3 4">
    <name type="scientific">Phyllachora maydis</name>
    <dbReference type="NCBI Taxonomy" id="1825666"/>
    <lineage>
        <taxon>Eukaryota</taxon>
        <taxon>Fungi</taxon>
        <taxon>Dikarya</taxon>
        <taxon>Ascomycota</taxon>
        <taxon>Pezizomycotina</taxon>
        <taxon>Sordariomycetes</taxon>
        <taxon>Sordariomycetidae</taxon>
        <taxon>Phyllachorales</taxon>
        <taxon>Phyllachoraceae</taxon>
        <taxon>Phyllachora</taxon>
    </lineage>
</organism>
<dbReference type="EMBL" id="JAQQPM010000003">
    <property type="protein sequence ID" value="KAK2070138.1"/>
    <property type="molecule type" value="Genomic_DNA"/>
</dbReference>
<dbReference type="Proteomes" id="UP001217918">
    <property type="component" value="Unassembled WGS sequence"/>
</dbReference>
<feature type="compositionally biased region" description="Polar residues" evidence="1">
    <location>
        <begin position="263"/>
        <end position="272"/>
    </location>
</feature>
<feature type="region of interest" description="Disordered" evidence="1">
    <location>
        <begin position="140"/>
        <end position="180"/>
    </location>
</feature>
<feature type="transmembrane region" description="Helical" evidence="2">
    <location>
        <begin position="631"/>
        <end position="651"/>
    </location>
</feature>
<feature type="compositionally biased region" description="Low complexity" evidence="1">
    <location>
        <begin position="382"/>
        <end position="412"/>
    </location>
</feature>
<proteinExistence type="predicted"/>
<accession>A0AAD9I367</accession>
<feature type="compositionally biased region" description="Basic and acidic residues" evidence="1">
    <location>
        <begin position="482"/>
        <end position="491"/>
    </location>
</feature>
<protein>
    <recommendedName>
        <fullName evidence="5">Serine-rich protein</fullName>
    </recommendedName>
</protein>
<feature type="region of interest" description="Disordered" evidence="1">
    <location>
        <begin position="214"/>
        <end position="301"/>
    </location>
</feature>
<sequence>MTTPPDPQHDRPEPLRERSLSQINKLAIRIVPYTPPRLASVAGSSAEDGAPSPASSHYGHGHGHGHGRALCSPSTYPPFTPSPGASSLHLPVPDDSKAAVAWSHRMVGGLRRVPKSSLHAEPTTLAPLPEFLVYRDCEGEDDDDAASASKESPPPAHELVPKASFASAQTTSTTSETTNYRVYGHSSPVHLSSESLIAPSPGDANYEILDRSSPALPDVLSSPPGTSDSEQNFVVHGNPSAATSQHPVAPQQSVPMIQAHPHQWSSQLSTVISESEGEGGSEPPLSRSVSALSGVAGGDNHWHRRRSSVGWASSLHSRQLPSLSSSLSGQVEEAASSSSPEPPQQTYERGGLAGTAGLRTVRDQDEHGDGLGDLRKLSPRPSRSGLSGFFSSSSSSSSNSSSNRNLHSSGSSKANSLTWGSIPAWARVYYGSGERPLFRAPSICTLSEGESRPSSSALNSSPSPNADPFPLSIQGQRRRPREVHPSPDHRHLSSQAAVEVVPVPLPGEEGMLRALRRKTSSIWSPHLRHDRRATAYSIWEPPSISWSADSGILGKRNLQVVLFAVGFIFPLAWMIAASLPLPLSPELQMLERGQNSSRSQLEYNTGFVQQVHDIDETRYASARWWRNLNRVMSFVGLLVIGAVIALAVVGVRQKWTIPHK</sequence>
<gene>
    <name evidence="3" type="ORF">P8C59_004662</name>
</gene>
<feature type="compositionally biased region" description="Polar residues" evidence="1">
    <location>
        <begin position="223"/>
        <end position="232"/>
    </location>
</feature>